<dbReference type="RefSeq" id="WP_182559052.1">
    <property type="nucleotide sequence ID" value="NZ_JACGWT010000002.1"/>
</dbReference>
<name>A0A7W3P4Z4_9ACTN</name>
<dbReference type="EMBL" id="JACGWT010000002">
    <property type="protein sequence ID" value="MBA8793423.1"/>
    <property type="molecule type" value="Genomic_DNA"/>
</dbReference>
<accession>A0A7W3P4Z4</accession>
<comment type="caution">
    <text evidence="1">The sequence shown here is derived from an EMBL/GenBank/DDBJ whole genome shotgun (WGS) entry which is preliminary data.</text>
</comment>
<dbReference type="AlphaFoldDB" id="A0A7W3P4Z4"/>
<protein>
    <submittedName>
        <fullName evidence="1">Uncharacterized protein</fullName>
    </submittedName>
</protein>
<sequence>MSISQRIKAFLDSPRGRRLVERGQAELSKPENQVKIRRTLDKIRKR</sequence>
<reference evidence="1 2" key="1">
    <citation type="submission" date="2020-07" db="EMBL/GenBank/DDBJ databases">
        <title>Sequencing the genomes of 1000 actinobacteria strains.</title>
        <authorList>
            <person name="Klenk H.-P."/>
        </authorList>
    </citation>
    <scope>NUCLEOTIDE SEQUENCE [LARGE SCALE GENOMIC DNA]</scope>
    <source>
        <strain evidence="1 2">DSM 100723</strain>
    </source>
</reference>
<organism evidence="1 2">
    <name type="scientific">Microlunatus kandeliicorticis</name>
    <dbReference type="NCBI Taxonomy" id="1759536"/>
    <lineage>
        <taxon>Bacteria</taxon>
        <taxon>Bacillati</taxon>
        <taxon>Actinomycetota</taxon>
        <taxon>Actinomycetes</taxon>
        <taxon>Propionibacteriales</taxon>
        <taxon>Propionibacteriaceae</taxon>
        <taxon>Microlunatus</taxon>
    </lineage>
</organism>
<gene>
    <name evidence="1" type="ORF">FHX74_001028</name>
</gene>
<keyword evidence="2" id="KW-1185">Reference proteome</keyword>
<evidence type="ECO:0000313" key="1">
    <source>
        <dbReference type="EMBL" id="MBA8793423.1"/>
    </source>
</evidence>
<evidence type="ECO:0000313" key="2">
    <source>
        <dbReference type="Proteomes" id="UP000523079"/>
    </source>
</evidence>
<proteinExistence type="predicted"/>
<dbReference type="Proteomes" id="UP000523079">
    <property type="component" value="Unassembled WGS sequence"/>
</dbReference>